<dbReference type="AlphaFoldDB" id="A0A135SEF2"/>
<sequence length="211" mass="24295">MPTPECLCQESCHLTILYDASAFPTLHLHSLTYRRYASLRRSRKGLFLFPNLEALRKARSRRNSTMTDYVANFMKTHAGDIDPSWQVSAGEKFSETRRQRQASAKTKPLRVQDRTSSFKTLISTFAKNTRNNDLARFDVERQFQWNHVKDMASAAIEQDNKKVQMRNNPFRAAGRSFQRNASNLEMLVKFLPDGDFTGILCGALTFVFCVR</sequence>
<keyword evidence="2" id="KW-1185">Reference proteome</keyword>
<reference evidence="1 2" key="1">
    <citation type="submission" date="2014-02" db="EMBL/GenBank/DDBJ databases">
        <title>The genome sequence of Colletotrichum nymphaeae SA-01.</title>
        <authorList>
            <person name="Baroncelli R."/>
            <person name="Thon M.R."/>
        </authorList>
    </citation>
    <scope>NUCLEOTIDE SEQUENCE [LARGE SCALE GENOMIC DNA]</scope>
    <source>
        <strain evidence="1 2">SA-01</strain>
    </source>
</reference>
<dbReference type="OrthoDB" id="5419927at2759"/>
<comment type="caution">
    <text evidence="1">The sequence shown here is derived from an EMBL/GenBank/DDBJ whole genome shotgun (WGS) entry which is preliminary data.</text>
</comment>
<organism evidence="1 2">
    <name type="scientific">Colletotrichum nymphaeae SA-01</name>
    <dbReference type="NCBI Taxonomy" id="1460502"/>
    <lineage>
        <taxon>Eukaryota</taxon>
        <taxon>Fungi</taxon>
        <taxon>Dikarya</taxon>
        <taxon>Ascomycota</taxon>
        <taxon>Pezizomycotina</taxon>
        <taxon>Sordariomycetes</taxon>
        <taxon>Hypocreomycetidae</taxon>
        <taxon>Glomerellales</taxon>
        <taxon>Glomerellaceae</taxon>
        <taxon>Colletotrichum</taxon>
        <taxon>Colletotrichum acutatum species complex</taxon>
    </lineage>
</organism>
<dbReference type="EMBL" id="JEMN01001530">
    <property type="protein sequence ID" value="KXH34265.1"/>
    <property type="molecule type" value="Genomic_DNA"/>
</dbReference>
<proteinExistence type="predicted"/>
<evidence type="ECO:0000313" key="1">
    <source>
        <dbReference type="EMBL" id="KXH34265.1"/>
    </source>
</evidence>
<evidence type="ECO:0000313" key="2">
    <source>
        <dbReference type="Proteomes" id="UP000070054"/>
    </source>
</evidence>
<accession>A0A135SEF2</accession>
<gene>
    <name evidence="1" type="ORF">CNYM01_01070</name>
</gene>
<name>A0A135SEF2_9PEZI</name>
<dbReference type="Proteomes" id="UP000070054">
    <property type="component" value="Unassembled WGS sequence"/>
</dbReference>
<protein>
    <submittedName>
        <fullName evidence="1">Uncharacterized protein</fullName>
    </submittedName>
</protein>